<feature type="region of interest" description="Disordered" evidence="2">
    <location>
        <begin position="1"/>
        <end position="280"/>
    </location>
</feature>
<feature type="compositionally biased region" description="Basic and acidic residues" evidence="2">
    <location>
        <begin position="100"/>
        <end position="129"/>
    </location>
</feature>
<feature type="compositionally biased region" description="Basic and acidic residues" evidence="2">
    <location>
        <begin position="193"/>
        <end position="206"/>
    </location>
</feature>
<evidence type="ECO:0000313" key="3">
    <source>
        <dbReference type="EMBL" id="CEM13794.1"/>
    </source>
</evidence>
<dbReference type="Proteomes" id="UP000041254">
    <property type="component" value="Unassembled WGS sequence"/>
</dbReference>
<feature type="region of interest" description="Disordered" evidence="2">
    <location>
        <begin position="825"/>
        <end position="846"/>
    </location>
</feature>
<feature type="coiled-coil region" evidence="1">
    <location>
        <begin position="543"/>
        <end position="577"/>
    </location>
</feature>
<feature type="region of interest" description="Disordered" evidence="2">
    <location>
        <begin position="962"/>
        <end position="985"/>
    </location>
</feature>
<keyword evidence="4" id="KW-1185">Reference proteome</keyword>
<reference evidence="3 4" key="1">
    <citation type="submission" date="2014-11" db="EMBL/GenBank/DDBJ databases">
        <authorList>
            <person name="Zhu J."/>
            <person name="Qi W."/>
            <person name="Song R."/>
        </authorList>
    </citation>
    <scope>NUCLEOTIDE SEQUENCE [LARGE SCALE GENOMIC DNA]</scope>
</reference>
<evidence type="ECO:0000256" key="1">
    <source>
        <dbReference type="SAM" id="Coils"/>
    </source>
</evidence>
<feature type="region of interest" description="Disordered" evidence="2">
    <location>
        <begin position="692"/>
        <end position="797"/>
    </location>
</feature>
<organism evidence="3 4">
    <name type="scientific">Vitrella brassicaformis (strain CCMP3155)</name>
    <dbReference type="NCBI Taxonomy" id="1169540"/>
    <lineage>
        <taxon>Eukaryota</taxon>
        <taxon>Sar</taxon>
        <taxon>Alveolata</taxon>
        <taxon>Colpodellida</taxon>
        <taxon>Vitrellaceae</taxon>
        <taxon>Vitrella</taxon>
    </lineage>
</organism>
<dbReference type="OMA" id="DDERSTW"/>
<feature type="compositionally biased region" description="Polar residues" evidence="2">
    <location>
        <begin position="657"/>
        <end position="670"/>
    </location>
</feature>
<protein>
    <submittedName>
        <fullName evidence="3">Uncharacterized protein</fullName>
    </submittedName>
</protein>
<feature type="region of interest" description="Disordered" evidence="2">
    <location>
        <begin position="997"/>
        <end position="1030"/>
    </location>
</feature>
<dbReference type="VEuPathDB" id="CryptoDB:Vbra_15595"/>
<feature type="compositionally biased region" description="Gly residues" evidence="2">
    <location>
        <begin position="222"/>
        <end position="241"/>
    </location>
</feature>
<evidence type="ECO:0000313" key="4">
    <source>
        <dbReference type="Proteomes" id="UP000041254"/>
    </source>
</evidence>
<proteinExistence type="predicted"/>
<name>A0A0G4FK86_VITBC</name>
<gene>
    <name evidence="3" type="ORF">Vbra_15595</name>
</gene>
<feature type="compositionally biased region" description="Low complexity" evidence="2">
    <location>
        <begin position="210"/>
        <end position="221"/>
    </location>
</feature>
<dbReference type="AlphaFoldDB" id="A0A0G4FK86"/>
<sequence>MKRYTSLEAIGLGEFPPGHQEDGSGEEDHNHTRAPGLPVPSRQQRQHRMEEEHRATAMRQEAEKASQEEVARMQDRQQATEKQLRAARLHERHLKSKISRQAEDILDKATEIDQLRKRTSKRTSDDTRPGRLAGVLMASPHRLEPLSDSRHRPADEADDEEEFEDVHFLPHPVHPSRHQRSPSLPPPGLPKLNLKEVHEERDRNYPRDQVAAAAAGAAQPAGVGGAAGKGGSSSGSSGGDGKNGDGDVGALAAPSTHKRQDTTDRQEGDDGHVGAAGDGVNGGTARFYKRKYALIKSQHDSLKDIYHMQEQSITSLREQLKAIDDDKAKVLAAKDEAAAKAADEWFKLEHVLRTTIGKQQRELDIAKGKLQEAERHKLNDAEEEPLGLGQVIKEEYEALKARLKALQDNYAKLTEEKESLEKAAAANADLDGGQDDIPTDDDLAHLLSDCALPPEVTAVVRRVDETLDREQVRADRLAEEAANLRKMAEQQVYTHAADTQTAGRQELTKMQEDQLSHTGDYSAMLNVNNAMQEVARRSQDDERSTWLQQMAALQSERDSLQRENEGLEHDRAELIRVIRACEQHLKAAAYLSHDHKGFRLPTRPGKAPPVPPTIPAGGVPVAGAARVVSDKSQILGRAMRGGASRGEGRWPSAGGSHFTNGRRQQQASTSGGRGASIGAVLGHKASPAAAISTSPGARVASRADGVSVDGRIATPPTDAHTDVTARATKQRAADTTDDSNMAAATVAKKTSKQRSVTASAAGRRKRPSPPQTADGAVGVERGHGGENAAMIGPGVGIRTGGGRGDRLAAVAGMMRASDTEALRPFTAPTESDAPKTLAFTQDHRQKTAPVVKRAYGPRLSIVMTRIANEPPSFDVAKTRLPVVGEGADVDLEADRVGARLWNGKGTPPVVHHTFAEHHVHHPKCGPLTPANALKLKLQQAQTPSGWDTDKRAVGVLMSGHRHSSSHRLLSPPPFDAHGASSATMPRRVPDLRLPATLSSQSRHHHQRQQQRFPPTAAPQPPHVMHAFAPPPRPPYATIGQPIFGALQPHMVMMATHTGGPTAL</sequence>
<dbReference type="InParanoid" id="A0A0G4FK86"/>
<feature type="compositionally biased region" description="Basic residues" evidence="2">
    <location>
        <begin position="85"/>
        <end position="98"/>
    </location>
</feature>
<accession>A0A0G4FK86</accession>
<feature type="coiled-coil region" evidence="1">
    <location>
        <begin position="356"/>
        <end position="423"/>
    </location>
</feature>
<feature type="compositionally biased region" description="Basic and acidic residues" evidence="2">
    <location>
        <begin position="258"/>
        <end position="272"/>
    </location>
</feature>
<dbReference type="PhylomeDB" id="A0A0G4FK86"/>
<feature type="compositionally biased region" description="Basic and acidic residues" evidence="2">
    <location>
        <begin position="19"/>
        <end position="31"/>
    </location>
</feature>
<evidence type="ECO:0000256" key="2">
    <source>
        <dbReference type="SAM" id="MobiDB-lite"/>
    </source>
</evidence>
<feature type="coiled-coil region" evidence="1">
    <location>
        <begin position="460"/>
        <end position="487"/>
    </location>
</feature>
<feature type="region of interest" description="Disordered" evidence="2">
    <location>
        <begin position="638"/>
        <end position="675"/>
    </location>
</feature>
<feature type="compositionally biased region" description="Basic and acidic residues" evidence="2">
    <location>
        <begin position="47"/>
        <end position="84"/>
    </location>
</feature>
<dbReference type="EMBL" id="CDMY01000447">
    <property type="protein sequence ID" value="CEM13794.1"/>
    <property type="molecule type" value="Genomic_DNA"/>
</dbReference>
<keyword evidence="1" id="KW-0175">Coiled coil</keyword>
<feature type="compositionally biased region" description="Basic and acidic residues" evidence="2">
    <location>
        <begin position="141"/>
        <end position="155"/>
    </location>
</feature>